<gene>
    <name evidence="1" type="ORF">COLO4_00987</name>
</gene>
<proteinExistence type="predicted"/>
<comment type="caution">
    <text evidence="1">The sequence shown here is derived from an EMBL/GenBank/DDBJ whole genome shotgun (WGS) entry which is preliminary data.</text>
</comment>
<keyword evidence="2" id="KW-1185">Reference proteome</keyword>
<dbReference type="Proteomes" id="UP000187203">
    <property type="component" value="Unassembled WGS sequence"/>
</dbReference>
<dbReference type="AlphaFoldDB" id="A0A1R3L3A3"/>
<accession>A0A1R3L3A3</accession>
<dbReference type="EMBL" id="AWUE01003322">
    <property type="protein sequence ID" value="OMP13769.1"/>
    <property type="molecule type" value="Genomic_DNA"/>
</dbReference>
<reference evidence="2" key="1">
    <citation type="submission" date="2013-09" db="EMBL/GenBank/DDBJ databases">
        <title>Corchorus olitorius genome sequencing.</title>
        <authorList>
            <person name="Alam M."/>
            <person name="Haque M.S."/>
            <person name="Islam M.S."/>
            <person name="Emdad E.M."/>
            <person name="Islam M.M."/>
            <person name="Ahmed B."/>
            <person name="Halim A."/>
            <person name="Hossen Q.M.M."/>
            <person name="Hossain M.Z."/>
            <person name="Ahmed R."/>
            <person name="Khan M.M."/>
            <person name="Islam R."/>
            <person name="Rashid M.M."/>
            <person name="Khan S.A."/>
            <person name="Rahman M.S."/>
            <person name="Alam M."/>
            <person name="Yahiya A.S."/>
            <person name="Khan M.S."/>
            <person name="Azam M.S."/>
            <person name="Haque T."/>
            <person name="Lashkar M.Z.H."/>
            <person name="Akhand A.I."/>
            <person name="Morshed G."/>
            <person name="Roy S."/>
            <person name="Uddin K.S."/>
            <person name="Rabeya T."/>
            <person name="Hossain A.S."/>
            <person name="Chowdhury A."/>
            <person name="Snigdha A.R."/>
            <person name="Mortoza M.S."/>
            <person name="Matin S.A."/>
            <person name="Hoque S.M.E."/>
            <person name="Islam M.K."/>
            <person name="Roy D.K."/>
            <person name="Haider R."/>
            <person name="Moosa M.M."/>
            <person name="Elias S.M."/>
            <person name="Hasan A.M."/>
            <person name="Jahan S."/>
            <person name="Shafiuddin M."/>
            <person name="Mahmood N."/>
            <person name="Shommy N.S."/>
        </authorList>
    </citation>
    <scope>NUCLEOTIDE SEQUENCE [LARGE SCALE GENOMIC DNA]</scope>
    <source>
        <strain evidence="2">cv. O-4</strain>
    </source>
</reference>
<name>A0A1R3L3A3_9ROSI</name>
<sequence length="30" mass="3287">MTGRSDKALFSRPKISYFNIAALSKPDGTN</sequence>
<protein>
    <submittedName>
        <fullName evidence="1">Uncharacterized protein</fullName>
    </submittedName>
</protein>
<evidence type="ECO:0000313" key="2">
    <source>
        <dbReference type="Proteomes" id="UP000187203"/>
    </source>
</evidence>
<organism evidence="1 2">
    <name type="scientific">Corchorus olitorius</name>
    <dbReference type="NCBI Taxonomy" id="93759"/>
    <lineage>
        <taxon>Eukaryota</taxon>
        <taxon>Viridiplantae</taxon>
        <taxon>Streptophyta</taxon>
        <taxon>Embryophyta</taxon>
        <taxon>Tracheophyta</taxon>
        <taxon>Spermatophyta</taxon>
        <taxon>Magnoliopsida</taxon>
        <taxon>eudicotyledons</taxon>
        <taxon>Gunneridae</taxon>
        <taxon>Pentapetalae</taxon>
        <taxon>rosids</taxon>
        <taxon>malvids</taxon>
        <taxon>Malvales</taxon>
        <taxon>Malvaceae</taxon>
        <taxon>Grewioideae</taxon>
        <taxon>Apeibeae</taxon>
        <taxon>Corchorus</taxon>
    </lineage>
</organism>
<evidence type="ECO:0000313" key="1">
    <source>
        <dbReference type="EMBL" id="OMP13769.1"/>
    </source>
</evidence>